<dbReference type="EMBL" id="JAKOGI010000817">
    <property type="protein sequence ID" value="KAJ8430171.1"/>
    <property type="molecule type" value="Genomic_DNA"/>
</dbReference>
<comment type="caution">
    <text evidence="1">The sequence shown here is derived from an EMBL/GenBank/DDBJ whole genome shotgun (WGS) entry which is preliminary data.</text>
</comment>
<accession>A0A9Q1Q6L4</accession>
<gene>
    <name evidence="1" type="ORF">Cgig2_028057</name>
</gene>
<organism evidence="1 2">
    <name type="scientific">Carnegiea gigantea</name>
    <dbReference type="NCBI Taxonomy" id="171969"/>
    <lineage>
        <taxon>Eukaryota</taxon>
        <taxon>Viridiplantae</taxon>
        <taxon>Streptophyta</taxon>
        <taxon>Embryophyta</taxon>
        <taxon>Tracheophyta</taxon>
        <taxon>Spermatophyta</taxon>
        <taxon>Magnoliopsida</taxon>
        <taxon>eudicotyledons</taxon>
        <taxon>Gunneridae</taxon>
        <taxon>Pentapetalae</taxon>
        <taxon>Caryophyllales</taxon>
        <taxon>Cactineae</taxon>
        <taxon>Cactaceae</taxon>
        <taxon>Cactoideae</taxon>
        <taxon>Echinocereeae</taxon>
        <taxon>Carnegiea</taxon>
    </lineage>
</organism>
<dbReference type="Proteomes" id="UP001153076">
    <property type="component" value="Unassembled WGS sequence"/>
</dbReference>
<protein>
    <submittedName>
        <fullName evidence="1">Uncharacterized protein</fullName>
    </submittedName>
</protein>
<evidence type="ECO:0000313" key="1">
    <source>
        <dbReference type="EMBL" id="KAJ8430171.1"/>
    </source>
</evidence>
<evidence type="ECO:0000313" key="2">
    <source>
        <dbReference type="Proteomes" id="UP001153076"/>
    </source>
</evidence>
<sequence length="174" mass="19890">MALYILENFEYDWRDVAFPPLRLPDDYQYLCPNFDLTEAEEAARDFLLLKIPQFVFYVMVLNNVVKLGVLSGGIIEILESALVELRWSTFQKWVWCNKGNILRAHHLEPNTDREESSGTGDASSSLLKLAMRARGLCHHPSLHRIALYDLTRVRGVACGQRTVAREAQLPGSWL</sequence>
<proteinExistence type="predicted"/>
<reference evidence="1" key="1">
    <citation type="submission" date="2022-04" db="EMBL/GenBank/DDBJ databases">
        <title>Carnegiea gigantea Genome sequencing and assembly v2.</title>
        <authorList>
            <person name="Copetti D."/>
            <person name="Sanderson M.J."/>
            <person name="Burquez A."/>
            <person name="Wojciechowski M.F."/>
        </authorList>
    </citation>
    <scope>NUCLEOTIDE SEQUENCE</scope>
    <source>
        <strain evidence="1">SGP5-SGP5p</strain>
        <tissue evidence="1">Aerial part</tissue>
    </source>
</reference>
<keyword evidence="2" id="KW-1185">Reference proteome</keyword>
<name>A0A9Q1Q6L4_9CARY</name>
<dbReference type="AlphaFoldDB" id="A0A9Q1Q6L4"/>